<evidence type="ECO:0000256" key="1">
    <source>
        <dbReference type="ARBA" id="ARBA00022679"/>
    </source>
</evidence>
<feature type="domain" description="Malonyl-CoA:ACP transacylase (MAT)" evidence="7">
    <location>
        <begin position="7"/>
        <end position="314"/>
    </location>
</feature>
<dbReference type="InterPro" id="IPR024925">
    <property type="entry name" value="Malonyl_CoA-ACP_transAc"/>
</dbReference>
<organism evidence="8 9">
    <name type="scientific">Gracilibacillus oryzae</name>
    <dbReference type="NCBI Taxonomy" id="1672701"/>
    <lineage>
        <taxon>Bacteria</taxon>
        <taxon>Bacillati</taxon>
        <taxon>Bacillota</taxon>
        <taxon>Bacilli</taxon>
        <taxon>Bacillales</taxon>
        <taxon>Bacillaceae</taxon>
        <taxon>Gracilibacillus</taxon>
    </lineage>
</organism>
<dbReference type="EC" id="2.3.1.39" evidence="4"/>
<dbReference type="InterPro" id="IPR004410">
    <property type="entry name" value="Malonyl_CoA-ACP_transAc_FabD"/>
</dbReference>
<dbReference type="SMART" id="SM00827">
    <property type="entry name" value="PKS_AT"/>
    <property type="match status" value="1"/>
</dbReference>
<feature type="coiled-coil region" evidence="6">
    <location>
        <begin position="132"/>
        <end position="159"/>
    </location>
</feature>
<evidence type="ECO:0000313" key="9">
    <source>
        <dbReference type="Proteomes" id="UP000480246"/>
    </source>
</evidence>
<dbReference type="Pfam" id="PF00698">
    <property type="entry name" value="Acyl_transf_1"/>
    <property type="match status" value="1"/>
</dbReference>
<evidence type="ECO:0000256" key="3">
    <source>
        <dbReference type="ARBA" id="ARBA00048462"/>
    </source>
</evidence>
<dbReference type="SUPFAM" id="SSF52151">
    <property type="entry name" value="FabD/lysophospholipase-like"/>
    <property type="match status" value="1"/>
</dbReference>
<comment type="similarity">
    <text evidence="4">Belongs to the fabD family.</text>
</comment>
<accession>A0A7C8GUX8</accession>
<dbReference type="OrthoDB" id="9805460at2"/>
<dbReference type="Gene3D" id="3.30.70.250">
    <property type="entry name" value="Malonyl-CoA ACP transacylase, ACP-binding"/>
    <property type="match status" value="1"/>
</dbReference>
<dbReference type="PANTHER" id="PTHR42681">
    <property type="entry name" value="MALONYL-COA-ACYL CARRIER PROTEIN TRANSACYLASE, MITOCHONDRIAL"/>
    <property type="match status" value="1"/>
</dbReference>
<dbReference type="Proteomes" id="UP000480246">
    <property type="component" value="Unassembled WGS sequence"/>
</dbReference>
<evidence type="ECO:0000256" key="4">
    <source>
        <dbReference type="PIRNR" id="PIRNR000446"/>
    </source>
</evidence>
<proteinExistence type="inferred from homology"/>
<evidence type="ECO:0000313" key="8">
    <source>
        <dbReference type="EMBL" id="KAB8138703.1"/>
    </source>
</evidence>
<keyword evidence="2 4" id="KW-0012">Acyltransferase</keyword>
<dbReference type="PANTHER" id="PTHR42681:SF1">
    <property type="entry name" value="MALONYL-COA-ACYL CARRIER PROTEIN TRANSACYLASE, MITOCHONDRIAL"/>
    <property type="match status" value="1"/>
</dbReference>
<dbReference type="InterPro" id="IPR050858">
    <property type="entry name" value="Mal-CoA-ACP_Trans/PKS_FabD"/>
</dbReference>
<evidence type="ECO:0000259" key="7">
    <source>
        <dbReference type="SMART" id="SM00827"/>
    </source>
</evidence>
<dbReference type="GO" id="GO:0006633">
    <property type="term" value="P:fatty acid biosynthetic process"/>
    <property type="evidence" value="ECO:0007669"/>
    <property type="project" value="TreeGrafter"/>
</dbReference>
<name>A0A7C8GUX8_9BACI</name>
<sequence>MKKLAFVFPGQGSQAVGMGKDLYHHYDLVKQMFEQANTALGYDLTSIMFEGPSEELTKTENTQPALLLLSAAITELLKQEQISAHITAGHSLGEYSALVASEAISYIDAVQLVHKRGKLMDNAYPEGKGSMAAVLGLKQEELETALEEIRKEYNQVIEIANLNCPGQIVISGTKEAIDIALKSLKEAGAKRVLPLSVSGPFHSSLMKPAAEEFQKEVDKVEWNDAIIPLYANVTAKTVSSKEEIKSLLVEQLYSPVRFEEITEQILAEKVDAIVEIGNGKVLSGLVKKVDRRAPVFNIQDTDSLKVFTDWVKEEAIC</sequence>
<feature type="active site" evidence="5">
    <location>
        <position position="91"/>
    </location>
</feature>
<dbReference type="SUPFAM" id="SSF55048">
    <property type="entry name" value="Probable ACP-binding domain of malonyl-CoA ACP transacylase"/>
    <property type="match status" value="1"/>
</dbReference>
<evidence type="ECO:0000256" key="5">
    <source>
        <dbReference type="PIRSR" id="PIRSR000446-1"/>
    </source>
</evidence>
<dbReference type="PIRSF" id="PIRSF000446">
    <property type="entry name" value="Mct"/>
    <property type="match status" value="1"/>
</dbReference>
<evidence type="ECO:0000256" key="2">
    <source>
        <dbReference type="ARBA" id="ARBA00023315"/>
    </source>
</evidence>
<dbReference type="EMBL" id="WEID01000015">
    <property type="protein sequence ID" value="KAB8138703.1"/>
    <property type="molecule type" value="Genomic_DNA"/>
</dbReference>
<dbReference type="Gene3D" id="3.40.366.10">
    <property type="entry name" value="Malonyl-Coenzyme A Acyl Carrier Protein, domain 2"/>
    <property type="match status" value="1"/>
</dbReference>
<dbReference type="GO" id="GO:0004314">
    <property type="term" value="F:[acyl-carrier-protein] S-malonyltransferase activity"/>
    <property type="evidence" value="ECO:0007669"/>
    <property type="project" value="UniProtKB-EC"/>
</dbReference>
<comment type="catalytic activity">
    <reaction evidence="3 4">
        <text>holo-[ACP] + malonyl-CoA = malonyl-[ACP] + CoA</text>
        <dbReference type="Rhea" id="RHEA:41792"/>
        <dbReference type="Rhea" id="RHEA-COMP:9623"/>
        <dbReference type="Rhea" id="RHEA-COMP:9685"/>
        <dbReference type="ChEBI" id="CHEBI:57287"/>
        <dbReference type="ChEBI" id="CHEBI:57384"/>
        <dbReference type="ChEBI" id="CHEBI:64479"/>
        <dbReference type="ChEBI" id="CHEBI:78449"/>
        <dbReference type="EC" id="2.3.1.39"/>
    </reaction>
</comment>
<reference evidence="8 9" key="1">
    <citation type="submission" date="2019-10" db="EMBL/GenBank/DDBJ databases">
        <title>Gracilibacillus sp. nov. isolated from rice seeds.</title>
        <authorList>
            <person name="He S."/>
        </authorList>
    </citation>
    <scope>NUCLEOTIDE SEQUENCE [LARGE SCALE GENOMIC DNA]</scope>
    <source>
        <strain evidence="8 9">TD8</strain>
    </source>
</reference>
<keyword evidence="9" id="KW-1185">Reference proteome</keyword>
<keyword evidence="6" id="KW-0175">Coiled coil</keyword>
<gene>
    <name evidence="8" type="primary">fabD</name>
    <name evidence="8" type="ORF">F9U64_03555</name>
</gene>
<feature type="active site" evidence="5">
    <location>
        <position position="202"/>
    </location>
</feature>
<dbReference type="FunFam" id="3.30.70.250:FF:000001">
    <property type="entry name" value="Malonyl CoA-acyl carrier protein transacylase"/>
    <property type="match status" value="1"/>
</dbReference>
<evidence type="ECO:0000256" key="6">
    <source>
        <dbReference type="SAM" id="Coils"/>
    </source>
</evidence>
<keyword evidence="1 4" id="KW-0808">Transferase</keyword>
<dbReference type="InterPro" id="IPR016036">
    <property type="entry name" value="Malonyl_transacylase_ACP-bd"/>
</dbReference>
<dbReference type="InterPro" id="IPR016035">
    <property type="entry name" value="Acyl_Trfase/lysoPLipase"/>
</dbReference>
<dbReference type="InterPro" id="IPR001227">
    <property type="entry name" value="Ac_transferase_dom_sf"/>
</dbReference>
<dbReference type="AlphaFoldDB" id="A0A7C8GUX8"/>
<dbReference type="InterPro" id="IPR014043">
    <property type="entry name" value="Acyl_transferase_dom"/>
</dbReference>
<dbReference type="RefSeq" id="WP_153401633.1">
    <property type="nucleotide sequence ID" value="NZ_ML762425.1"/>
</dbReference>
<dbReference type="NCBIfam" id="TIGR00128">
    <property type="entry name" value="fabD"/>
    <property type="match status" value="1"/>
</dbReference>
<dbReference type="GO" id="GO:0005829">
    <property type="term" value="C:cytosol"/>
    <property type="evidence" value="ECO:0007669"/>
    <property type="project" value="TreeGrafter"/>
</dbReference>
<comment type="caution">
    <text evidence="8">The sequence shown here is derived from an EMBL/GenBank/DDBJ whole genome shotgun (WGS) entry which is preliminary data.</text>
</comment>
<protein>
    <recommendedName>
        <fullName evidence="4">Malonyl CoA-acyl carrier protein transacylase</fullName>
        <ecNumber evidence="4">2.3.1.39</ecNumber>
    </recommendedName>
</protein>